<proteinExistence type="inferred from homology"/>
<dbReference type="EMBL" id="CP011393">
    <property type="protein sequence ID" value="ANE42004.1"/>
    <property type="molecule type" value="Genomic_DNA"/>
</dbReference>
<keyword evidence="1 5" id="KW-0806">Transcription termination</keyword>
<protein>
    <recommendedName>
        <fullName evidence="5 6">Transcription termination/antitermination protein NusG</fullName>
    </recommendedName>
</protein>
<dbReference type="InterPro" id="IPR006645">
    <property type="entry name" value="NGN-like_dom"/>
</dbReference>
<sequence length="355" mass="39790">MKKEWYIIHTITGYENKVKENLEAKIKAQGYENIIPNVVVLEETVIDTSSKSLERHIVSHDAKLHVSNGMDVEKGDLIAEEPAVKVRRDGTIVDVTNARRIVIETTDKKFSKTYVIPESAKPVSGLRVGANVFQGTFLAASDEYICDVDGKVAINEKVKKVVVRTILGDEDVYIIHVDVFNPSVCKKGVVVKAGQVLAEGRKIYAKSSGRVAIVEYPTRKEIVIQKTKKRKLYPGYLFVEMIMNDHTWEFVRSTPFVMGFVSAGGRPLPLKPQEVHYIKRLAGLEEIHHEAKTQITKVELEIQPGDSVKIITGPFEGFVGVVKEVDEEKQELKVNITIFGRETPVTVHVSEVEKI</sequence>
<keyword evidence="4 5" id="KW-0804">Transcription</keyword>
<dbReference type="PATRIC" id="fig|93466.3.peg.1834"/>
<dbReference type="PROSITE" id="PS01014">
    <property type="entry name" value="NUSG"/>
    <property type="match status" value="1"/>
</dbReference>
<dbReference type="PANTHER" id="PTHR30265">
    <property type="entry name" value="RHO-INTERACTING TRANSCRIPTION TERMINATION FACTOR NUSG"/>
    <property type="match status" value="1"/>
</dbReference>
<feature type="domain" description="NusG-like N-terminal" evidence="8">
    <location>
        <begin position="2"/>
        <end position="282"/>
    </location>
</feature>
<dbReference type="HAMAP" id="MF_00948">
    <property type="entry name" value="NusG"/>
    <property type="match status" value="1"/>
</dbReference>
<keyword evidence="2 5" id="KW-0889">Transcription antitermination</keyword>
<evidence type="ECO:0000313" key="10">
    <source>
        <dbReference type="EMBL" id="ANE42004.1"/>
    </source>
</evidence>
<dbReference type="Pfam" id="PF00467">
    <property type="entry name" value="KOW"/>
    <property type="match status" value="1"/>
</dbReference>
<dbReference type="AlphaFoldDB" id="A0A172T4W0"/>
<evidence type="ECO:0000256" key="5">
    <source>
        <dbReference type="HAMAP-Rule" id="MF_00948"/>
    </source>
</evidence>
<feature type="domain" description="KOW" evidence="9">
    <location>
        <begin position="301"/>
        <end position="328"/>
    </location>
</feature>
<organism evidence="10 11">
    <name type="scientific">Fervidobacterium pennivorans</name>
    <dbReference type="NCBI Taxonomy" id="93466"/>
    <lineage>
        <taxon>Bacteria</taxon>
        <taxon>Thermotogati</taxon>
        <taxon>Thermotogota</taxon>
        <taxon>Thermotogae</taxon>
        <taxon>Thermotogales</taxon>
        <taxon>Fervidobacteriaceae</taxon>
        <taxon>Fervidobacterium</taxon>
    </lineage>
</organism>
<dbReference type="SMART" id="SM00738">
    <property type="entry name" value="NGN"/>
    <property type="match status" value="1"/>
</dbReference>
<evidence type="ECO:0000256" key="4">
    <source>
        <dbReference type="ARBA" id="ARBA00023163"/>
    </source>
</evidence>
<reference evidence="10 11" key="1">
    <citation type="submission" date="2014-08" db="EMBL/GenBank/DDBJ databases">
        <title>Fervidobacterium pennivorans DYC genome.</title>
        <authorList>
            <person name="Wushke S."/>
        </authorList>
    </citation>
    <scope>NUCLEOTIDE SEQUENCE [LARGE SCALE GENOMIC DNA]</scope>
    <source>
        <strain evidence="10 11">DYC</strain>
    </source>
</reference>
<dbReference type="InterPro" id="IPR036735">
    <property type="entry name" value="NGN_dom_sf"/>
</dbReference>
<evidence type="ECO:0000256" key="2">
    <source>
        <dbReference type="ARBA" id="ARBA00022814"/>
    </source>
</evidence>
<dbReference type="Gene3D" id="3.30.70.940">
    <property type="entry name" value="NusG, N-terminal domain"/>
    <property type="match status" value="2"/>
</dbReference>
<dbReference type="CDD" id="cd06091">
    <property type="entry name" value="KOW_NusG"/>
    <property type="match status" value="1"/>
</dbReference>
<comment type="similarity">
    <text evidence="5 7">Belongs to the NusG family.</text>
</comment>
<dbReference type="Pfam" id="PF02357">
    <property type="entry name" value="NusG"/>
    <property type="match status" value="2"/>
</dbReference>
<dbReference type="GO" id="GO:0006353">
    <property type="term" value="P:DNA-templated transcription termination"/>
    <property type="evidence" value="ECO:0007669"/>
    <property type="project" value="UniProtKB-UniRule"/>
</dbReference>
<evidence type="ECO:0000259" key="8">
    <source>
        <dbReference type="SMART" id="SM00738"/>
    </source>
</evidence>
<dbReference type="InterPro" id="IPR015869">
    <property type="entry name" value="Transcrpt_antiterm_NusG_bac_CS"/>
</dbReference>
<name>A0A172T4W0_FERPE</name>
<dbReference type="InterPro" id="IPR043425">
    <property type="entry name" value="NusG-like"/>
</dbReference>
<evidence type="ECO:0000256" key="7">
    <source>
        <dbReference type="RuleBase" id="RU000538"/>
    </source>
</evidence>
<gene>
    <name evidence="5" type="primary">nusG</name>
    <name evidence="10" type="ORF">JM64_08720</name>
</gene>
<dbReference type="PANTHER" id="PTHR30265:SF2">
    <property type="entry name" value="TRANSCRIPTION TERMINATION_ANTITERMINATION PROTEIN NUSG"/>
    <property type="match status" value="1"/>
</dbReference>
<keyword evidence="3 5" id="KW-0805">Transcription regulation</keyword>
<dbReference type="PRINTS" id="PR00338">
    <property type="entry name" value="NUSGTNSCPFCT"/>
</dbReference>
<dbReference type="GO" id="GO:0032784">
    <property type="term" value="P:regulation of DNA-templated transcription elongation"/>
    <property type="evidence" value="ECO:0007669"/>
    <property type="project" value="InterPro"/>
</dbReference>
<evidence type="ECO:0000256" key="1">
    <source>
        <dbReference type="ARBA" id="ARBA00022472"/>
    </source>
</evidence>
<evidence type="ECO:0000256" key="3">
    <source>
        <dbReference type="ARBA" id="ARBA00023015"/>
    </source>
</evidence>
<dbReference type="InterPro" id="IPR005824">
    <property type="entry name" value="KOW"/>
</dbReference>
<dbReference type="InterPro" id="IPR047050">
    <property type="entry name" value="NGN"/>
</dbReference>
<dbReference type="GO" id="GO:0031564">
    <property type="term" value="P:transcription antitermination"/>
    <property type="evidence" value="ECO:0007669"/>
    <property type="project" value="UniProtKB-UniRule"/>
</dbReference>
<dbReference type="GO" id="GO:0006354">
    <property type="term" value="P:DNA-templated transcription elongation"/>
    <property type="evidence" value="ECO:0007669"/>
    <property type="project" value="UniProtKB-UniRule"/>
</dbReference>
<dbReference type="InterPro" id="IPR008991">
    <property type="entry name" value="Translation_prot_SH3-like_sf"/>
</dbReference>
<dbReference type="SMART" id="SM00739">
    <property type="entry name" value="KOW"/>
    <property type="match status" value="1"/>
</dbReference>
<dbReference type="InterPro" id="IPR014722">
    <property type="entry name" value="Rib_uL2_dom2"/>
</dbReference>
<evidence type="ECO:0000259" key="9">
    <source>
        <dbReference type="SMART" id="SM00739"/>
    </source>
</evidence>
<dbReference type="Pfam" id="PF18298">
    <property type="entry name" value="NusG_add"/>
    <property type="match status" value="1"/>
</dbReference>
<accession>A0A172T4W0</accession>
<dbReference type="Gene3D" id="2.30.30.30">
    <property type="match status" value="1"/>
</dbReference>
<dbReference type="NCBIfam" id="TIGR00922">
    <property type="entry name" value="nusG"/>
    <property type="match status" value="1"/>
</dbReference>
<dbReference type="KEGG" id="fng:JM64_08720"/>
<evidence type="ECO:0000313" key="11">
    <source>
        <dbReference type="Proteomes" id="UP000077096"/>
    </source>
</evidence>
<dbReference type="SUPFAM" id="SSF50104">
    <property type="entry name" value="Translation proteins SH3-like domain"/>
    <property type="match status" value="1"/>
</dbReference>
<dbReference type="CDD" id="cd09891">
    <property type="entry name" value="NGN_Bact_1"/>
    <property type="match status" value="1"/>
</dbReference>
<comment type="function">
    <text evidence="5 7">Participates in transcription elongation, termination and antitermination.</text>
</comment>
<dbReference type="OrthoDB" id="9809075at2"/>
<dbReference type="Proteomes" id="UP000077096">
    <property type="component" value="Chromosome"/>
</dbReference>
<evidence type="ECO:0000256" key="6">
    <source>
        <dbReference type="NCBIfam" id="TIGR00922"/>
    </source>
</evidence>
<dbReference type="InterPro" id="IPR001062">
    <property type="entry name" value="Transcrpt_antiterm_NusG"/>
</dbReference>
<dbReference type="SUPFAM" id="SSF82679">
    <property type="entry name" value="N-utilization substance G protein NusG, N-terminal domain"/>
    <property type="match status" value="2"/>
</dbReference>
<dbReference type="InterPro" id="IPR040473">
    <property type="entry name" value="NusG_add"/>
</dbReference>
<dbReference type="GO" id="GO:0005829">
    <property type="term" value="C:cytosol"/>
    <property type="evidence" value="ECO:0007669"/>
    <property type="project" value="TreeGrafter"/>
</dbReference>